<organism evidence="1 2">
    <name type="scientific">Aspergillus bertholletiae</name>
    <dbReference type="NCBI Taxonomy" id="1226010"/>
    <lineage>
        <taxon>Eukaryota</taxon>
        <taxon>Fungi</taxon>
        <taxon>Dikarya</taxon>
        <taxon>Ascomycota</taxon>
        <taxon>Pezizomycotina</taxon>
        <taxon>Eurotiomycetes</taxon>
        <taxon>Eurotiomycetidae</taxon>
        <taxon>Eurotiales</taxon>
        <taxon>Aspergillaceae</taxon>
        <taxon>Aspergillus</taxon>
        <taxon>Aspergillus subgen. Circumdati</taxon>
    </lineage>
</organism>
<evidence type="ECO:0000313" key="2">
    <source>
        <dbReference type="Proteomes" id="UP000326198"/>
    </source>
</evidence>
<protein>
    <submittedName>
        <fullName evidence="1">Uncharacterized protein</fullName>
    </submittedName>
</protein>
<accession>A0A5N7BCA5</accession>
<dbReference type="OrthoDB" id="10431751at2759"/>
<dbReference type="Proteomes" id="UP000326198">
    <property type="component" value="Unassembled WGS sequence"/>
</dbReference>
<proteinExistence type="predicted"/>
<dbReference type="EMBL" id="ML736195">
    <property type="protein sequence ID" value="KAE8379398.1"/>
    <property type="molecule type" value="Genomic_DNA"/>
</dbReference>
<sequence>MGQFSPPASVVTYASGFADILTQLATSRRSVSLDIVPVLCSLGLGQVLTIFLHRVIQESVYLRNPDKDDRVIGCRPLFTPLATVYLPRRVSSGTRPASVDSYWIVSTRGCRESFMMHPNQKGTNLGLVLRGVAWYRRPFTFSMLTMLLHRENRKGILSL</sequence>
<evidence type="ECO:0000313" key="1">
    <source>
        <dbReference type="EMBL" id="KAE8379398.1"/>
    </source>
</evidence>
<gene>
    <name evidence="1" type="ORF">BDV26DRAFT_170798</name>
</gene>
<keyword evidence="2" id="KW-1185">Reference proteome</keyword>
<name>A0A5N7BCA5_9EURO</name>
<reference evidence="1 2" key="1">
    <citation type="submission" date="2019-04" db="EMBL/GenBank/DDBJ databases">
        <title>Friends and foes A comparative genomics studyof 23 Aspergillus species from section Flavi.</title>
        <authorList>
            <consortium name="DOE Joint Genome Institute"/>
            <person name="Kjaerbolling I."/>
            <person name="Vesth T."/>
            <person name="Frisvad J.C."/>
            <person name="Nybo J.L."/>
            <person name="Theobald S."/>
            <person name="Kildgaard S."/>
            <person name="Isbrandt T."/>
            <person name="Kuo A."/>
            <person name="Sato A."/>
            <person name="Lyhne E.K."/>
            <person name="Kogle M.E."/>
            <person name="Wiebenga A."/>
            <person name="Kun R.S."/>
            <person name="Lubbers R.J."/>
            <person name="Makela M.R."/>
            <person name="Barry K."/>
            <person name="Chovatia M."/>
            <person name="Clum A."/>
            <person name="Daum C."/>
            <person name="Haridas S."/>
            <person name="He G."/>
            <person name="LaButti K."/>
            <person name="Lipzen A."/>
            <person name="Mondo S."/>
            <person name="Riley R."/>
            <person name="Salamov A."/>
            <person name="Simmons B.A."/>
            <person name="Magnuson J.K."/>
            <person name="Henrissat B."/>
            <person name="Mortensen U.H."/>
            <person name="Larsen T.O."/>
            <person name="Devries R.P."/>
            <person name="Grigoriev I.V."/>
            <person name="Machida M."/>
            <person name="Baker S.E."/>
            <person name="Andersen M.R."/>
        </authorList>
    </citation>
    <scope>NUCLEOTIDE SEQUENCE [LARGE SCALE GENOMIC DNA]</scope>
    <source>
        <strain evidence="1 2">IBT 29228</strain>
    </source>
</reference>
<dbReference type="AlphaFoldDB" id="A0A5N7BCA5"/>